<dbReference type="InterPro" id="IPR025984">
    <property type="entry name" value="DCTPP"/>
</dbReference>
<dbReference type="AlphaFoldDB" id="A0A1G9HP20"/>
<accession>A0A1G9HP20</accession>
<name>A0A1G9HP20_9FIRM</name>
<reference evidence="1 2" key="1">
    <citation type="submission" date="2016-10" db="EMBL/GenBank/DDBJ databases">
        <authorList>
            <person name="de Groot N.N."/>
        </authorList>
    </citation>
    <scope>NUCLEOTIDE SEQUENCE [LARGE SCALE GENOMIC DNA]</scope>
    <source>
        <strain evidence="1 2">DSM 18346</strain>
    </source>
</reference>
<dbReference type="Pfam" id="PF12643">
    <property type="entry name" value="MazG-like"/>
    <property type="match status" value="1"/>
</dbReference>
<protein>
    <submittedName>
        <fullName evidence="1">MazG-like family protein</fullName>
    </submittedName>
</protein>
<evidence type="ECO:0000313" key="2">
    <source>
        <dbReference type="Proteomes" id="UP000198718"/>
    </source>
</evidence>
<dbReference type="GO" id="GO:0009143">
    <property type="term" value="P:nucleoside triphosphate catabolic process"/>
    <property type="evidence" value="ECO:0007669"/>
    <property type="project" value="InterPro"/>
</dbReference>
<dbReference type="RefSeq" id="WP_090554510.1">
    <property type="nucleotide sequence ID" value="NZ_FNFP01000009.1"/>
</dbReference>
<dbReference type="EMBL" id="FNFP01000009">
    <property type="protein sequence ID" value="SDL14680.1"/>
    <property type="molecule type" value="Genomic_DNA"/>
</dbReference>
<keyword evidence="2" id="KW-1185">Reference proteome</keyword>
<dbReference type="Proteomes" id="UP000198718">
    <property type="component" value="Unassembled WGS sequence"/>
</dbReference>
<evidence type="ECO:0000313" key="1">
    <source>
        <dbReference type="EMBL" id="SDL14680.1"/>
    </source>
</evidence>
<dbReference type="GO" id="GO:0047429">
    <property type="term" value="F:nucleoside triphosphate diphosphatase activity"/>
    <property type="evidence" value="ECO:0007669"/>
    <property type="project" value="InterPro"/>
</dbReference>
<gene>
    <name evidence="1" type="ORF">SAMN05660472_02696</name>
</gene>
<sequence length="109" mass="12639">MFEGNKNNKDIGKNLKMVEFLKCELLNTIALLFETMVKGLKNSQELVLECLVNILLVTYTLGKRLGFDYSTLDRKLEEKIKTSILEEHHLEKWYGDLSSLNEHLNNHGK</sequence>
<dbReference type="OrthoDB" id="2381770at2"/>
<organism evidence="1 2">
    <name type="scientific">Natronincola ferrireducens</name>
    <dbReference type="NCBI Taxonomy" id="393762"/>
    <lineage>
        <taxon>Bacteria</taxon>
        <taxon>Bacillati</taxon>
        <taxon>Bacillota</taxon>
        <taxon>Clostridia</taxon>
        <taxon>Peptostreptococcales</taxon>
        <taxon>Natronincolaceae</taxon>
        <taxon>Natronincola</taxon>
    </lineage>
</organism>
<proteinExistence type="predicted"/>
<dbReference type="STRING" id="393762.SAMN05660472_02696"/>